<dbReference type="GeneID" id="36595385"/>
<feature type="signal peptide" evidence="4">
    <location>
        <begin position="1"/>
        <end position="18"/>
    </location>
</feature>
<protein>
    <recommendedName>
        <fullName evidence="7">Mid2 domain-containing protein</fullName>
    </recommendedName>
</protein>
<keyword evidence="3" id="KW-0472">Membrane</keyword>
<gene>
    <name evidence="5" type="ORF">K444DRAFT_667546</name>
</gene>
<feature type="transmembrane region" description="Helical" evidence="3">
    <location>
        <begin position="190"/>
        <end position="211"/>
    </location>
</feature>
<reference evidence="5 6" key="1">
    <citation type="submission" date="2016-04" db="EMBL/GenBank/DDBJ databases">
        <title>A degradative enzymes factory behind the ericoid mycorrhizal symbiosis.</title>
        <authorList>
            <consortium name="DOE Joint Genome Institute"/>
            <person name="Martino E."/>
            <person name="Morin E."/>
            <person name="Grelet G."/>
            <person name="Kuo A."/>
            <person name="Kohler A."/>
            <person name="Daghino S."/>
            <person name="Barry K."/>
            <person name="Choi C."/>
            <person name="Cichocki N."/>
            <person name="Clum A."/>
            <person name="Copeland A."/>
            <person name="Hainaut M."/>
            <person name="Haridas S."/>
            <person name="Labutti K."/>
            <person name="Lindquist E."/>
            <person name="Lipzen A."/>
            <person name="Khouja H.-R."/>
            <person name="Murat C."/>
            <person name="Ohm R."/>
            <person name="Olson A."/>
            <person name="Spatafora J."/>
            <person name="Veneault-Fourrey C."/>
            <person name="Henrissat B."/>
            <person name="Grigoriev I."/>
            <person name="Martin F."/>
            <person name="Perotto S."/>
        </authorList>
    </citation>
    <scope>NUCLEOTIDE SEQUENCE [LARGE SCALE GENOMIC DNA]</scope>
    <source>
        <strain evidence="5 6">E</strain>
    </source>
</reference>
<dbReference type="InParanoid" id="A0A2J6SSR7"/>
<feature type="region of interest" description="Disordered" evidence="2">
    <location>
        <begin position="280"/>
        <end position="300"/>
    </location>
</feature>
<feature type="coiled-coil region" evidence="1">
    <location>
        <begin position="375"/>
        <end position="405"/>
    </location>
</feature>
<keyword evidence="4" id="KW-0732">Signal</keyword>
<evidence type="ECO:0000313" key="5">
    <source>
        <dbReference type="EMBL" id="PMD53826.1"/>
    </source>
</evidence>
<proteinExistence type="predicted"/>
<dbReference type="Proteomes" id="UP000235371">
    <property type="component" value="Unassembled WGS sequence"/>
</dbReference>
<evidence type="ECO:0008006" key="7">
    <source>
        <dbReference type="Google" id="ProtNLM"/>
    </source>
</evidence>
<feature type="compositionally biased region" description="Polar residues" evidence="2">
    <location>
        <begin position="280"/>
        <end position="297"/>
    </location>
</feature>
<keyword evidence="3" id="KW-0812">Transmembrane</keyword>
<evidence type="ECO:0000256" key="4">
    <source>
        <dbReference type="SAM" id="SignalP"/>
    </source>
</evidence>
<feature type="compositionally biased region" description="Low complexity" evidence="2">
    <location>
        <begin position="150"/>
        <end position="174"/>
    </location>
</feature>
<feature type="chain" id="PRO_5014471235" description="Mid2 domain-containing protein" evidence="4">
    <location>
        <begin position="19"/>
        <end position="411"/>
    </location>
</feature>
<keyword evidence="1" id="KW-0175">Coiled coil</keyword>
<keyword evidence="6" id="KW-1185">Reference proteome</keyword>
<organism evidence="5 6">
    <name type="scientific">Hyaloscypha bicolor E</name>
    <dbReference type="NCBI Taxonomy" id="1095630"/>
    <lineage>
        <taxon>Eukaryota</taxon>
        <taxon>Fungi</taxon>
        <taxon>Dikarya</taxon>
        <taxon>Ascomycota</taxon>
        <taxon>Pezizomycotina</taxon>
        <taxon>Leotiomycetes</taxon>
        <taxon>Helotiales</taxon>
        <taxon>Hyaloscyphaceae</taxon>
        <taxon>Hyaloscypha</taxon>
        <taxon>Hyaloscypha bicolor</taxon>
    </lineage>
</organism>
<dbReference type="OrthoDB" id="5215637at2759"/>
<dbReference type="STRING" id="1095630.A0A2J6SSR7"/>
<evidence type="ECO:0000256" key="1">
    <source>
        <dbReference type="SAM" id="Coils"/>
    </source>
</evidence>
<evidence type="ECO:0000256" key="3">
    <source>
        <dbReference type="SAM" id="Phobius"/>
    </source>
</evidence>
<feature type="region of interest" description="Disordered" evidence="2">
    <location>
        <begin position="138"/>
        <end position="181"/>
    </location>
</feature>
<name>A0A2J6SSR7_9HELO</name>
<feature type="compositionally biased region" description="Polar residues" evidence="2">
    <location>
        <begin position="138"/>
        <end position="149"/>
    </location>
</feature>
<evidence type="ECO:0000313" key="6">
    <source>
        <dbReference type="Proteomes" id="UP000235371"/>
    </source>
</evidence>
<sequence length="411" mass="44435">MGPYMLILLLLTAAIGWAQTCYRPGGSAADYRYVPCNAGRQSMCCRTNDNNYPDICRTDGLCQETEQDVIWRESCTDPTWQSPQCLRLCIDGAGFGNDNIITFCSDQSICCGYQNMSCCGTKQAVWISNGQIVTTSPGPSTTSQIVSSASTPSTQSTNTITSSGSTPSSQPTNSIASSENTGLSKGAKTGISIVVSLVVIITTIGVAFVCIRRKRSRNALIAHGNGALELRGWDFEHKAELTGTVLTVNTTERGLGKPELDAVNTSVAAVLELDNNNTRQEAQELSISRSQPHTSNPALAPISEYAPITGLDPAAGIQALELDTTMPIPRANITQTSKPFIIPPPLIGSTSEVMPHPPNLGLSLANESQTEEGDLQYQERRLREKRELLAEKERLALEEDRLRERRANLNI</sequence>
<evidence type="ECO:0000256" key="2">
    <source>
        <dbReference type="SAM" id="MobiDB-lite"/>
    </source>
</evidence>
<dbReference type="AlphaFoldDB" id="A0A2J6SSR7"/>
<accession>A0A2J6SSR7</accession>
<keyword evidence="3" id="KW-1133">Transmembrane helix</keyword>
<dbReference type="RefSeq" id="XP_024730730.1">
    <property type="nucleotide sequence ID" value="XM_024887309.1"/>
</dbReference>
<dbReference type="EMBL" id="KZ613866">
    <property type="protein sequence ID" value="PMD53826.1"/>
    <property type="molecule type" value="Genomic_DNA"/>
</dbReference>